<dbReference type="Pfam" id="PF08494">
    <property type="entry name" value="DEAD_assoc"/>
    <property type="match status" value="1"/>
</dbReference>
<proteinExistence type="predicted"/>
<dbReference type="Pfam" id="PF00271">
    <property type="entry name" value="Helicase_C"/>
    <property type="match status" value="1"/>
</dbReference>
<dbReference type="Gene3D" id="3.40.50.300">
    <property type="entry name" value="P-loop containing nucleotide triphosphate hydrolases"/>
    <property type="match status" value="1"/>
</dbReference>
<dbReference type="GO" id="GO:0005524">
    <property type="term" value="F:ATP binding"/>
    <property type="evidence" value="ECO:0007669"/>
    <property type="project" value="InterPro"/>
</dbReference>
<dbReference type="SUPFAM" id="SSF52540">
    <property type="entry name" value="P-loop containing nucleoside triphosphate hydrolases"/>
    <property type="match status" value="1"/>
</dbReference>
<dbReference type="Pfam" id="PF19306">
    <property type="entry name" value="WHD_Lhr"/>
    <property type="match status" value="1"/>
</dbReference>
<feature type="non-terminal residue" evidence="8">
    <location>
        <position position="1"/>
    </location>
</feature>
<keyword evidence="5" id="KW-0234">DNA repair</keyword>
<dbReference type="SMART" id="SM00490">
    <property type="entry name" value="HELICc"/>
    <property type="match status" value="1"/>
</dbReference>
<keyword evidence="3 8" id="KW-0547">Nucleotide-binding</keyword>
<dbReference type="AlphaFoldDB" id="A0A7J4TKZ7"/>
<keyword evidence="4" id="KW-0238">DNA-binding</keyword>
<dbReference type="PROSITE" id="PS51194">
    <property type="entry name" value="HELICASE_CTER"/>
    <property type="match status" value="1"/>
</dbReference>
<dbReference type="GO" id="GO:0006281">
    <property type="term" value="P:DNA repair"/>
    <property type="evidence" value="ECO:0007669"/>
    <property type="project" value="UniProtKB-KW"/>
</dbReference>
<dbReference type="InterPro" id="IPR001650">
    <property type="entry name" value="Helicase_C-like"/>
</dbReference>
<dbReference type="InterPro" id="IPR027417">
    <property type="entry name" value="P-loop_NTPase"/>
</dbReference>
<evidence type="ECO:0000256" key="4">
    <source>
        <dbReference type="ARBA" id="ARBA00023125"/>
    </source>
</evidence>
<sequence length="553" mass="63816">HDQNIMAHHSSLSREHRLDAENKLKEGELKVVVSSTSLELGIDIGYIDLVVLVSSPKSVSRALQRIGRSGHQLHEKSKGRMMVVDRDDLVECALILKNALEGKIDEIHIPENCLDVLSQQIYGMAIEQRWDLDEALQLIRGSYPYRELKDEDYKSVLSYLAGEYTRLEDRYVYAKIWVDWDENRMGKRGKLARMLYSTNIGTIPDRSAAVVKCSGEVVGRVEEDFMEKLKKGDSFVLGGRIYRFNYARGMSVNVSPASGPPTIPSWFSEQLPLSFDLALSIQKFRGILEWEFKKGRSKEEIIEFIHNYLYLDHNAANSIYQYFREQYLYAVVPNLKTLLVEYYTGFGGRKFVVFHSLFGRRVNDALSRALAYVIARRYRHDVMISISDNGFYLSSEGKIGALEAFKELTTENLEEFLKEAIDRTETLAGRFRHCAGRSLMILRRYKGQEKSVGRQQVKGKILLKFVKELDPNFPILKEARREVTEDFMDVKNARKVLELIENGKMEIKQINTKIPTPFAFNLVSQGYLDVLKYEERIEFIRRMHEAIIKEIDG</sequence>
<keyword evidence="3 8" id="KW-0067">ATP-binding</keyword>
<dbReference type="EMBL" id="DUHE01000208">
    <property type="protein sequence ID" value="HII84657.1"/>
    <property type="molecule type" value="Genomic_DNA"/>
</dbReference>
<dbReference type="InterPro" id="IPR013701">
    <property type="entry name" value="Lhr-like_DEAD/DEAH_assoc"/>
</dbReference>
<accession>A0A7J4TKZ7</accession>
<evidence type="ECO:0000313" key="8">
    <source>
        <dbReference type="EMBL" id="HII84657.1"/>
    </source>
</evidence>
<keyword evidence="1" id="KW-0227">DNA damage</keyword>
<evidence type="ECO:0000259" key="7">
    <source>
        <dbReference type="PROSITE" id="PS51194"/>
    </source>
</evidence>
<protein>
    <submittedName>
        <fullName evidence="8">ATP-dependent helicase</fullName>
    </submittedName>
</protein>
<reference evidence="9" key="1">
    <citation type="journal article" date="2020" name="bioRxiv">
        <title>A rank-normalized archaeal taxonomy based on genome phylogeny resolves widespread incomplete and uneven classifications.</title>
        <authorList>
            <person name="Rinke C."/>
            <person name="Chuvochina M."/>
            <person name="Mussig A.J."/>
            <person name="Chaumeil P.-A."/>
            <person name="Waite D.W."/>
            <person name="Whitman W.B."/>
            <person name="Parks D.H."/>
            <person name="Hugenholtz P."/>
        </authorList>
    </citation>
    <scope>NUCLEOTIDE SEQUENCE [LARGE SCALE GENOMIC DNA]</scope>
</reference>
<dbReference type="PANTHER" id="PTHR47962:SF6">
    <property type="entry name" value="LARGE HELICASE-RELATED PROTEIN"/>
    <property type="match status" value="1"/>
</dbReference>
<dbReference type="PANTHER" id="PTHR47962">
    <property type="entry name" value="ATP-DEPENDENT HELICASE LHR-RELATED-RELATED"/>
    <property type="match status" value="1"/>
</dbReference>
<keyword evidence="6" id="KW-0413">Isomerase</keyword>
<evidence type="ECO:0000256" key="5">
    <source>
        <dbReference type="ARBA" id="ARBA00023204"/>
    </source>
</evidence>
<feature type="domain" description="Helicase C-terminal" evidence="7">
    <location>
        <begin position="1"/>
        <end position="115"/>
    </location>
</feature>
<dbReference type="GO" id="GO:0016887">
    <property type="term" value="F:ATP hydrolysis activity"/>
    <property type="evidence" value="ECO:0007669"/>
    <property type="project" value="TreeGrafter"/>
</dbReference>
<dbReference type="InterPro" id="IPR045628">
    <property type="entry name" value="Lhr_WH_dom"/>
</dbReference>
<evidence type="ECO:0000313" key="9">
    <source>
        <dbReference type="Proteomes" id="UP000586031"/>
    </source>
</evidence>
<dbReference type="GO" id="GO:0004386">
    <property type="term" value="F:helicase activity"/>
    <property type="evidence" value="ECO:0007669"/>
    <property type="project" value="UniProtKB-KW"/>
</dbReference>
<evidence type="ECO:0000256" key="1">
    <source>
        <dbReference type="ARBA" id="ARBA00022763"/>
    </source>
</evidence>
<organism evidence="8 9">
    <name type="scientific">Methanobacterium subterraneum</name>
    <dbReference type="NCBI Taxonomy" id="59277"/>
    <lineage>
        <taxon>Archaea</taxon>
        <taxon>Methanobacteriati</taxon>
        <taxon>Methanobacteriota</taxon>
        <taxon>Methanomada group</taxon>
        <taxon>Methanobacteria</taxon>
        <taxon>Methanobacteriales</taxon>
        <taxon>Methanobacteriaceae</taxon>
        <taxon>Methanobacterium</taxon>
    </lineage>
</organism>
<name>A0A7J4TKZ7_9EURY</name>
<gene>
    <name evidence="8" type="ORF">HA271_07455</name>
</gene>
<keyword evidence="3 8" id="KW-0347">Helicase</keyword>
<dbReference type="GO" id="GO:0003677">
    <property type="term" value="F:DNA binding"/>
    <property type="evidence" value="ECO:0007669"/>
    <property type="project" value="UniProtKB-KW"/>
</dbReference>
<dbReference type="InterPro" id="IPR052511">
    <property type="entry name" value="ATP-dep_Helicase"/>
</dbReference>
<comment type="caution">
    <text evidence="8">The sequence shown here is derived from an EMBL/GenBank/DDBJ whole genome shotgun (WGS) entry which is preliminary data.</text>
</comment>
<evidence type="ECO:0000256" key="2">
    <source>
        <dbReference type="ARBA" id="ARBA00022801"/>
    </source>
</evidence>
<evidence type="ECO:0000256" key="6">
    <source>
        <dbReference type="ARBA" id="ARBA00023235"/>
    </source>
</evidence>
<keyword evidence="2" id="KW-0378">Hydrolase</keyword>
<evidence type="ECO:0000256" key="3">
    <source>
        <dbReference type="ARBA" id="ARBA00022806"/>
    </source>
</evidence>
<dbReference type="Proteomes" id="UP000586031">
    <property type="component" value="Unassembled WGS sequence"/>
</dbReference>